<accession>A0A0A0BXG3</accession>
<dbReference type="InterPro" id="IPR022062">
    <property type="entry name" value="DUF3618"/>
</dbReference>
<gene>
    <name evidence="1" type="ORF">N868_14950</name>
</gene>
<name>A0A0A0BXG3_9CELL</name>
<dbReference type="Proteomes" id="UP000029839">
    <property type="component" value="Unassembled WGS sequence"/>
</dbReference>
<reference evidence="1 2" key="1">
    <citation type="submission" date="2013-08" db="EMBL/GenBank/DDBJ databases">
        <title>Genome sequencing of Cellulomonas carbonis T26.</title>
        <authorList>
            <person name="Chen F."/>
            <person name="Li Y."/>
            <person name="Wang G."/>
        </authorList>
    </citation>
    <scope>NUCLEOTIDE SEQUENCE [LARGE SCALE GENOMIC DNA]</scope>
    <source>
        <strain evidence="1 2">T26</strain>
    </source>
</reference>
<dbReference type="OrthoDB" id="4869811at2"/>
<dbReference type="RefSeq" id="WP_043602648.1">
    <property type="nucleotide sequence ID" value="NZ_AXCY01000005.1"/>
</dbReference>
<dbReference type="EMBL" id="AXCY01000005">
    <property type="protein sequence ID" value="KGM12377.1"/>
    <property type="molecule type" value="Genomic_DNA"/>
</dbReference>
<proteinExistence type="predicted"/>
<evidence type="ECO:0000313" key="2">
    <source>
        <dbReference type="Proteomes" id="UP000029839"/>
    </source>
</evidence>
<reference evidence="1 2" key="2">
    <citation type="journal article" date="2015" name="Stand. Genomic Sci.">
        <title>Draft genome sequence of Cellulomonas carbonis T26(T) and comparative analysis of six Cellulomonas genomes.</title>
        <authorList>
            <person name="Zhuang W."/>
            <person name="Zhang S."/>
            <person name="Xia X."/>
            <person name="Wang G."/>
        </authorList>
    </citation>
    <scope>NUCLEOTIDE SEQUENCE [LARGE SCALE GENOMIC DNA]</scope>
    <source>
        <strain evidence="1 2">T26</strain>
    </source>
</reference>
<evidence type="ECO:0008006" key="3">
    <source>
        <dbReference type="Google" id="ProtNLM"/>
    </source>
</evidence>
<protein>
    <recommendedName>
        <fullName evidence="3">DUF3618 domain-containing protein</fullName>
    </recommendedName>
</protein>
<sequence length="93" mass="10062">MSPTTPDSIEADIARTRAELRETVDQLSDRLSPKNLAQEAVEEAKIAVADLKRRVTGEVREPDEPEATRTGWIVLGGGAALALAVVTKVIRKL</sequence>
<dbReference type="AlphaFoldDB" id="A0A0A0BXG3"/>
<organism evidence="1 2">
    <name type="scientific">Cellulomonas carbonis T26</name>
    <dbReference type="NCBI Taxonomy" id="947969"/>
    <lineage>
        <taxon>Bacteria</taxon>
        <taxon>Bacillati</taxon>
        <taxon>Actinomycetota</taxon>
        <taxon>Actinomycetes</taxon>
        <taxon>Micrococcales</taxon>
        <taxon>Cellulomonadaceae</taxon>
        <taxon>Cellulomonas</taxon>
    </lineage>
</organism>
<keyword evidence="2" id="KW-1185">Reference proteome</keyword>
<dbReference type="Pfam" id="PF12277">
    <property type="entry name" value="DUF3618"/>
    <property type="match status" value="1"/>
</dbReference>
<evidence type="ECO:0000313" key="1">
    <source>
        <dbReference type="EMBL" id="KGM12377.1"/>
    </source>
</evidence>
<comment type="caution">
    <text evidence="1">The sequence shown here is derived from an EMBL/GenBank/DDBJ whole genome shotgun (WGS) entry which is preliminary data.</text>
</comment>